<evidence type="ECO:0000313" key="17">
    <source>
        <dbReference type="Proteomes" id="UP001058290"/>
    </source>
</evidence>
<dbReference type="HAMAP" id="MF_00180">
    <property type="entry name" value="RibB"/>
    <property type="match status" value="1"/>
</dbReference>
<dbReference type="PANTHER" id="PTHR21327:SF34">
    <property type="entry name" value="3,4-DIHYDROXY-2-BUTANONE 4-PHOSPHATE SYNTHASE"/>
    <property type="match status" value="1"/>
</dbReference>
<dbReference type="EMBL" id="CP104377">
    <property type="protein sequence ID" value="UXC20101.1"/>
    <property type="molecule type" value="Genomic_DNA"/>
</dbReference>
<feature type="binding site" evidence="14">
    <location>
        <position position="39"/>
    </location>
    <ligand>
        <name>D-ribulose 5-phosphate</name>
        <dbReference type="ChEBI" id="CHEBI:58121"/>
    </ligand>
</feature>
<dbReference type="NCBIfam" id="NF010626">
    <property type="entry name" value="PRK14019.1"/>
    <property type="match status" value="1"/>
</dbReference>
<keyword evidence="13 14" id="KW-0456">Lyase</keyword>
<feature type="domain" description="GTP cyclohydrolase II" evidence="15">
    <location>
        <begin position="215"/>
        <end position="370"/>
    </location>
</feature>
<name>A0ABY6A6G2_9BURK</name>
<evidence type="ECO:0000256" key="7">
    <source>
        <dbReference type="ARBA" id="ARBA00012153"/>
    </source>
</evidence>
<organism evidence="16 17">
    <name type="scientific">Comamonas squillarum</name>
    <dbReference type="NCBI Taxonomy" id="2977320"/>
    <lineage>
        <taxon>Bacteria</taxon>
        <taxon>Pseudomonadati</taxon>
        <taxon>Pseudomonadota</taxon>
        <taxon>Betaproteobacteria</taxon>
        <taxon>Burkholderiales</taxon>
        <taxon>Comamonadaceae</taxon>
        <taxon>Comamonas</taxon>
    </lineage>
</organism>
<evidence type="ECO:0000313" key="16">
    <source>
        <dbReference type="EMBL" id="UXC20101.1"/>
    </source>
</evidence>
<comment type="cofactor">
    <cofactor evidence="14">
        <name>Mg(2+)</name>
        <dbReference type="ChEBI" id="CHEBI:18420"/>
    </cofactor>
    <cofactor evidence="14">
        <name>Mn(2+)</name>
        <dbReference type="ChEBI" id="CHEBI:29035"/>
    </cofactor>
    <text evidence="14">Binds 2 divalent metal cations per subunit. Magnesium or manganese.</text>
</comment>
<evidence type="ECO:0000256" key="9">
    <source>
        <dbReference type="ARBA" id="ARBA00022619"/>
    </source>
</evidence>
<evidence type="ECO:0000256" key="2">
    <source>
        <dbReference type="ARBA" id="ARBA00001936"/>
    </source>
</evidence>
<keyword evidence="17" id="KW-1185">Reference proteome</keyword>
<keyword evidence="16" id="KW-0378">Hydrolase</keyword>
<feature type="binding site" evidence="14">
    <location>
        <begin position="147"/>
        <end position="151"/>
    </location>
    <ligand>
        <name>D-ribulose 5-phosphate</name>
        <dbReference type="ChEBI" id="CHEBI:58121"/>
    </ligand>
</feature>
<dbReference type="SUPFAM" id="SSF55821">
    <property type="entry name" value="YrdC/RibB"/>
    <property type="match status" value="1"/>
</dbReference>
<gene>
    <name evidence="16" type="primary">ribBA</name>
    <name evidence="14" type="synonym">ribB</name>
    <name evidence="16" type="ORF">N4T19_08335</name>
</gene>
<dbReference type="EC" id="4.1.99.12" evidence="7 14"/>
<comment type="similarity">
    <text evidence="6">In the C-terminal section; belongs to the GTP cyclohydrolase II family.</text>
</comment>
<dbReference type="PANTHER" id="PTHR21327">
    <property type="entry name" value="GTP CYCLOHYDROLASE II-RELATED"/>
    <property type="match status" value="1"/>
</dbReference>
<dbReference type="InterPro" id="IPR036144">
    <property type="entry name" value="RibA-like_sf"/>
</dbReference>
<evidence type="ECO:0000256" key="10">
    <source>
        <dbReference type="ARBA" id="ARBA00022723"/>
    </source>
</evidence>
<comment type="cofactor">
    <cofactor evidence="2">
        <name>Mn(2+)</name>
        <dbReference type="ChEBI" id="CHEBI:29035"/>
    </cofactor>
</comment>
<evidence type="ECO:0000256" key="1">
    <source>
        <dbReference type="ARBA" id="ARBA00000141"/>
    </source>
</evidence>
<dbReference type="NCBIfam" id="TIGR00506">
    <property type="entry name" value="ribB"/>
    <property type="match status" value="1"/>
</dbReference>
<feature type="site" description="Essential for catalytic activity" evidence="14">
    <location>
        <position position="171"/>
    </location>
</feature>
<feature type="binding site" evidence="14">
    <location>
        <position position="35"/>
    </location>
    <ligand>
        <name>Mg(2+)</name>
        <dbReference type="ChEBI" id="CHEBI:18420"/>
        <label>2</label>
    </ligand>
</feature>
<sequence>MSSPLTPAPISAVEDIVAEMRAGRMVVLVDEADRENEGDLVLASDHVTPEAINFMAKWGRGLICLTLTRERCERLQLRQMTANNGAPLSTAFTVSIEAAEGVTTGISAADRARTVQAAVAANAQASDLVQPGHIFPLQAVDGGVLMRAGHTEAGCDLARLAGCSPSSVICEVMKDDGTMARLPDLQLFCAEHGIKIGTIADLIEYRSRHESLVERISSRPLQTAHGEFTAHLYQDHASHAVHMALVKGSVQTDSDVPVRVHEPLSVMDLLESGRAMHSWTLDASLAYLQQQNCGVAVLLNCNESASQLIRQFDGKARAAQAPERGRMDLRTYGIGAQILRDCGVQKMRLLGAPRRLPSMAGYGLEITGYINKE</sequence>
<dbReference type="Proteomes" id="UP001058290">
    <property type="component" value="Chromosome"/>
</dbReference>
<comment type="similarity">
    <text evidence="14">Belongs to the DHBP synthase family.</text>
</comment>
<evidence type="ECO:0000256" key="4">
    <source>
        <dbReference type="ARBA" id="ARBA00004904"/>
    </source>
</evidence>
<dbReference type="Pfam" id="PF00926">
    <property type="entry name" value="DHBP_synthase"/>
    <property type="match status" value="1"/>
</dbReference>
<keyword evidence="9 14" id="KW-0686">Riboflavin biosynthesis</keyword>
<evidence type="ECO:0000259" key="15">
    <source>
        <dbReference type="Pfam" id="PF00925"/>
    </source>
</evidence>
<dbReference type="GO" id="GO:0003935">
    <property type="term" value="F:GTP cyclohydrolase II activity"/>
    <property type="evidence" value="ECO:0007669"/>
    <property type="project" value="UniProtKB-EC"/>
</dbReference>
<dbReference type="InterPro" id="IPR000422">
    <property type="entry name" value="DHBP_synthase_RibB"/>
</dbReference>
<dbReference type="PIRSF" id="PIRSF001259">
    <property type="entry name" value="RibA"/>
    <property type="match status" value="1"/>
</dbReference>
<comment type="similarity">
    <text evidence="5">In the N-terminal section; belongs to the DHBP synthase family.</text>
</comment>
<comment type="pathway">
    <text evidence="4 14">Cofactor biosynthesis; riboflavin biosynthesis; 2-hydroxy-3-oxobutyl phosphate from D-ribulose 5-phosphate: step 1/1.</text>
</comment>
<keyword evidence="11 14" id="KW-0460">Magnesium</keyword>
<feature type="binding site" evidence="14">
    <location>
        <position position="150"/>
    </location>
    <ligand>
        <name>Mg(2+)</name>
        <dbReference type="ChEBI" id="CHEBI:18420"/>
        <label>2</label>
    </ligand>
</feature>
<evidence type="ECO:0000256" key="5">
    <source>
        <dbReference type="ARBA" id="ARBA00005520"/>
    </source>
</evidence>
<dbReference type="SUPFAM" id="SSF142695">
    <property type="entry name" value="RibA-like"/>
    <property type="match status" value="1"/>
</dbReference>
<evidence type="ECO:0000256" key="8">
    <source>
        <dbReference type="ARBA" id="ARBA00018836"/>
    </source>
</evidence>
<evidence type="ECO:0000256" key="12">
    <source>
        <dbReference type="ARBA" id="ARBA00023211"/>
    </source>
</evidence>
<reference evidence="16" key="1">
    <citation type="submission" date="2022-09" db="EMBL/GenBank/DDBJ databases">
        <title>Bacterial diversity in gut of crayfish and pufferfish.</title>
        <authorList>
            <person name="Huang Y."/>
        </authorList>
    </citation>
    <scope>NUCLEOTIDE SEQUENCE</scope>
    <source>
        <strain evidence="16">PR12</strain>
    </source>
</reference>
<dbReference type="InterPro" id="IPR017945">
    <property type="entry name" value="DHBP_synth_RibB-like_a/b_dom"/>
</dbReference>
<feature type="binding site" evidence="14">
    <location>
        <begin position="34"/>
        <end position="35"/>
    </location>
    <ligand>
        <name>D-ribulose 5-phosphate</name>
        <dbReference type="ChEBI" id="CHEBI:58121"/>
    </ligand>
</feature>
<dbReference type="GO" id="GO:0008686">
    <property type="term" value="F:3,4-dihydroxy-2-butanone-4-phosphate synthase activity"/>
    <property type="evidence" value="ECO:0007669"/>
    <property type="project" value="UniProtKB-EC"/>
</dbReference>
<dbReference type="Gene3D" id="3.40.50.10990">
    <property type="entry name" value="GTP cyclohydrolase II"/>
    <property type="match status" value="1"/>
</dbReference>
<keyword evidence="10 14" id="KW-0479">Metal-binding</keyword>
<dbReference type="Pfam" id="PF00925">
    <property type="entry name" value="GTP_cyclohydro2"/>
    <property type="match status" value="1"/>
</dbReference>
<feature type="site" description="Essential for catalytic activity" evidence="14">
    <location>
        <position position="133"/>
    </location>
</feature>
<feature type="binding site" evidence="14">
    <location>
        <position position="35"/>
    </location>
    <ligand>
        <name>Mg(2+)</name>
        <dbReference type="ChEBI" id="CHEBI:18420"/>
        <label>1</label>
    </ligand>
</feature>
<accession>A0ABY6A6G2</accession>
<evidence type="ECO:0000256" key="6">
    <source>
        <dbReference type="ARBA" id="ARBA00008976"/>
    </source>
</evidence>
<dbReference type="RefSeq" id="WP_260719890.1">
    <property type="nucleotide sequence ID" value="NZ_CP104377.1"/>
</dbReference>
<evidence type="ECO:0000256" key="3">
    <source>
        <dbReference type="ARBA" id="ARBA00002284"/>
    </source>
</evidence>
<evidence type="ECO:0000256" key="11">
    <source>
        <dbReference type="ARBA" id="ARBA00022842"/>
    </source>
</evidence>
<comment type="subunit">
    <text evidence="14">Homodimer.</text>
</comment>
<dbReference type="Gene3D" id="3.90.870.10">
    <property type="entry name" value="DHBP synthase"/>
    <property type="match status" value="1"/>
</dbReference>
<evidence type="ECO:0000256" key="13">
    <source>
        <dbReference type="ARBA" id="ARBA00023239"/>
    </source>
</evidence>
<comment type="catalytic activity">
    <reaction evidence="1 14">
        <text>D-ribulose 5-phosphate = (2S)-2-hydroxy-3-oxobutyl phosphate + formate + H(+)</text>
        <dbReference type="Rhea" id="RHEA:18457"/>
        <dbReference type="ChEBI" id="CHEBI:15378"/>
        <dbReference type="ChEBI" id="CHEBI:15740"/>
        <dbReference type="ChEBI" id="CHEBI:58121"/>
        <dbReference type="ChEBI" id="CHEBI:58830"/>
        <dbReference type="EC" id="4.1.99.12"/>
    </reaction>
</comment>
<comment type="function">
    <text evidence="3 14">Catalyzes the conversion of D-ribulose 5-phosphate to formate and 3,4-dihydroxy-2-butanone 4-phosphate.</text>
</comment>
<protein>
    <recommendedName>
        <fullName evidence="8 14">3,4-dihydroxy-2-butanone 4-phosphate synthase</fullName>
        <shortName evidence="14">DHBP synthase</shortName>
        <ecNumber evidence="7 14">4.1.99.12</ecNumber>
    </recommendedName>
</protein>
<keyword evidence="12 14" id="KW-0464">Manganese</keyword>
<dbReference type="InterPro" id="IPR032677">
    <property type="entry name" value="GTP_cyclohydro_II"/>
</dbReference>
<proteinExistence type="inferred from homology"/>
<evidence type="ECO:0000256" key="14">
    <source>
        <dbReference type="HAMAP-Rule" id="MF_00180"/>
    </source>
</evidence>